<dbReference type="InterPro" id="IPR050239">
    <property type="entry name" value="Sigma-70_RNA_pol_init_factors"/>
</dbReference>
<dbReference type="InterPro" id="IPR036388">
    <property type="entry name" value="WH-like_DNA-bd_sf"/>
</dbReference>
<dbReference type="InterPro" id="IPR038087">
    <property type="entry name" value="RNAP_delta_N_dom_sf"/>
</dbReference>
<evidence type="ECO:0000256" key="1">
    <source>
        <dbReference type="ARBA" id="ARBA00023163"/>
    </source>
</evidence>
<evidence type="ECO:0000313" key="4">
    <source>
        <dbReference type="Proteomes" id="UP000034956"/>
    </source>
</evidence>
<reference evidence="3 4" key="1">
    <citation type="journal article" date="2015" name="Nature">
        <title>rRNA introns, odd ribosomes, and small enigmatic genomes across a large radiation of phyla.</title>
        <authorList>
            <person name="Brown C.T."/>
            <person name="Hug L.A."/>
            <person name="Thomas B.C."/>
            <person name="Sharon I."/>
            <person name="Castelle C.J."/>
            <person name="Singh A."/>
            <person name="Wilkins M.J."/>
            <person name="Williams K.H."/>
            <person name="Banfield J.F."/>
        </authorList>
    </citation>
    <scope>NUCLEOTIDE SEQUENCE [LARGE SCALE GENOMIC DNA]</scope>
</reference>
<protein>
    <submittedName>
        <fullName evidence="3">RNA polymerase sigma factor</fullName>
    </submittedName>
</protein>
<dbReference type="InterPro" id="IPR013324">
    <property type="entry name" value="RNA_pol_sigma_r3/r4-like"/>
</dbReference>
<proteinExistence type="predicted"/>
<dbReference type="PROSITE" id="PS51913">
    <property type="entry name" value="HTH_HARE"/>
    <property type="match status" value="1"/>
</dbReference>
<name>A0A0G1X9D4_9BACT</name>
<evidence type="ECO:0000313" key="3">
    <source>
        <dbReference type="EMBL" id="KKU90965.1"/>
    </source>
</evidence>
<dbReference type="Pfam" id="PF05066">
    <property type="entry name" value="HARE-HTH"/>
    <property type="match status" value="1"/>
</dbReference>
<dbReference type="GO" id="GO:0003700">
    <property type="term" value="F:DNA-binding transcription factor activity"/>
    <property type="evidence" value="ECO:0007669"/>
    <property type="project" value="InterPro"/>
</dbReference>
<gene>
    <name evidence="3" type="ORF">UY23_C0005G0061</name>
</gene>
<dbReference type="InterPro" id="IPR007759">
    <property type="entry name" value="Asxl_HARE-HTH"/>
</dbReference>
<dbReference type="PROSITE" id="PS00716">
    <property type="entry name" value="SIGMA70_2"/>
    <property type="match status" value="1"/>
</dbReference>
<evidence type="ECO:0000259" key="2">
    <source>
        <dbReference type="PROSITE" id="PS51913"/>
    </source>
</evidence>
<dbReference type="Proteomes" id="UP000034956">
    <property type="component" value="Unassembled WGS sequence"/>
</dbReference>
<dbReference type="AlphaFoldDB" id="A0A0G1X9D4"/>
<dbReference type="Gene3D" id="1.10.10.1250">
    <property type="entry name" value="RNA polymerase, subunit delta, N-terminal domain"/>
    <property type="match status" value="1"/>
</dbReference>
<dbReference type="InterPro" id="IPR007630">
    <property type="entry name" value="RNA_pol_sigma70_r4"/>
</dbReference>
<dbReference type="InterPro" id="IPR000943">
    <property type="entry name" value="RNA_pol_sigma70"/>
</dbReference>
<dbReference type="GO" id="GO:0006352">
    <property type="term" value="P:DNA-templated transcription initiation"/>
    <property type="evidence" value="ECO:0007669"/>
    <property type="project" value="InterPro"/>
</dbReference>
<dbReference type="PANTHER" id="PTHR30603">
    <property type="entry name" value="RNA POLYMERASE SIGMA FACTOR RPO"/>
    <property type="match status" value="1"/>
</dbReference>
<dbReference type="PANTHER" id="PTHR30603:SF47">
    <property type="entry name" value="RNA POLYMERASE SIGMA FACTOR SIGD, CHLOROPLASTIC"/>
    <property type="match status" value="1"/>
</dbReference>
<feature type="domain" description="HTH HARE-type" evidence="2">
    <location>
        <begin position="209"/>
        <end position="273"/>
    </location>
</feature>
<organism evidence="3 4">
    <name type="scientific">Candidatus Jorgensenbacteria bacterium GW2011_GWA1_48_11</name>
    <dbReference type="NCBI Taxonomy" id="1618660"/>
    <lineage>
        <taxon>Bacteria</taxon>
        <taxon>Candidatus Joergenseniibacteriota</taxon>
    </lineage>
</organism>
<sequence length="337" mass="38937">MVKDIDQFINNLTAEFNSKQRKVVFERFGLKTGVKATLQEIGNDLGVTRERVRQIEEDGLRKLGPKVKKEAVQIVEFAHTYLANAGGVRRDDYFLTDVANYLFKETDAKHVDAKLRFLFLTAGAPFYSREDDDFNAYWYVDEPAKKKFLDFVKEATDFLKSRKEAETSKDYLSRVKAYAASSLFMIPKHFGTNIFGDVGLRSWPDIEPKTIRDKIYLVLKKHGEPLHFSDIARNITKLGIDRKQAHVQTVHNELIKDDRFVLVGRGIYALRSRGFEPGTVRQVIAKILKTKGPLPQTDVVRLVNEQRFLKENTVLLSLQNRRHFKRLDDGRYHVKEA</sequence>
<dbReference type="Gene3D" id="1.10.10.10">
    <property type="entry name" value="Winged helix-like DNA-binding domain superfamily/Winged helix DNA-binding domain"/>
    <property type="match status" value="1"/>
</dbReference>
<dbReference type="SUPFAM" id="SSF88659">
    <property type="entry name" value="Sigma3 and sigma4 domains of RNA polymerase sigma factors"/>
    <property type="match status" value="1"/>
</dbReference>
<dbReference type="PRINTS" id="PR00046">
    <property type="entry name" value="SIGMA70FCT"/>
</dbReference>
<dbReference type="EMBL" id="LCPF01000005">
    <property type="protein sequence ID" value="KKU90965.1"/>
    <property type="molecule type" value="Genomic_DNA"/>
</dbReference>
<dbReference type="Pfam" id="PF04545">
    <property type="entry name" value="Sigma70_r4"/>
    <property type="match status" value="1"/>
</dbReference>
<keyword evidence="1" id="KW-0804">Transcription</keyword>
<comment type="caution">
    <text evidence="3">The sequence shown here is derived from an EMBL/GenBank/DDBJ whole genome shotgun (WGS) entry which is preliminary data.</text>
</comment>
<accession>A0A0G1X9D4</accession>